<evidence type="ECO:0000256" key="5">
    <source>
        <dbReference type="ARBA" id="ARBA00023319"/>
    </source>
</evidence>
<feature type="domain" description="Ig-like" evidence="7">
    <location>
        <begin position="499"/>
        <end position="600"/>
    </location>
</feature>
<dbReference type="InterPro" id="IPR003598">
    <property type="entry name" value="Ig_sub2"/>
</dbReference>
<evidence type="ECO:0000256" key="4">
    <source>
        <dbReference type="ARBA" id="ARBA00023180"/>
    </source>
</evidence>
<dbReference type="SMART" id="SM00408">
    <property type="entry name" value="IGc2"/>
    <property type="match status" value="2"/>
</dbReference>
<dbReference type="PANTHER" id="PTHR11640">
    <property type="entry name" value="NEPHRIN"/>
    <property type="match status" value="1"/>
</dbReference>
<accession>A0A3P6TWY3</accession>
<protein>
    <recommendedName>
        <fullName evidence="11">Fibronectin type-III domain-containing protein</fullName>
    </recommendedName>
</protein>
<dbReference type="Pfam" id="PF13927">
    <property type="entry name" value="Ig_3"/>
    <property type="match status" value="1"/>
</dbReference>
<feature type="domain" description="Ig-like" evidence="7">
    <location>
        <begin position="607"/>
        <end position="728"/>
    </location>
</feature>
<dbReference type="PANTHER" id="PTHR11640:SF164">
    <property type="entry name" value="MAM DOMAIN-CONTAINING GLYCOSYLPHOSPHATIDYLINOSITOL ANCHOR PROTEIN 1"/>
    <property type="match status" value="1"/>
</dbReference>
<feature type="transmembrane region" description="Helical" evidence="6">
    <location>
        <begin position="844"/>
        <end position="865"/>
    </location>
</feature>
<dbReference type="SUPFAM" id="SSF49265">
    <property type="entry name" value="Fibronectin type III"/>
    <property type="match status" value="1"/>
</dbReference>
<dbReference type="PROSITE" id="PS50853">
    <property type="entry name" value="FN3"/>
    <property type="match status" value="1"/>
</dbReference>
<feature type="domain" description="Ig-like" evidence="7">
    <location>
        <begin position="93"/>
        <end position="194"/>
    </location>
</feature>
<keyword evidence="6" id="KW-0812">Transmembrane</keyword>
<dbReference type="EMBL" id="UYRU01041888">
    <property type="protein sequence ID" value="VDK70878.1"/>
    <property type="molecule type" value="Genomic_DNA"/>
</dbReference>
<dbReference type="GO" id="GO:0005886">
    <property type="term" value="C:plasma membrane"/>
    <property type="evidence" value="ECO:0007669"/>
    <property type="project" value="TreeGrafter"/>
</dbReference>
<keyword evidence="2 6" id="KW-0472">Membrane</keyword>
<sequence length="871" mass="96432">MNFSDANADHLIEGKKLKVVCEASPPGKPVGGLLWRWYIPSPNSSTDPTARLLPPIPSAPHCPPNSDVDNLFFGREVFTYEDVAPDFYVQNPPRKLTIELKNGRLLKGFYDGREELVAFGKENTVLKFNCKTSPYFGTVTIKWLKKMGGFSMPLNPTAPQRTFNYDNTKRQVSESTLDVVMPTHDQVGVLICEAWADDRVVVEKAIRLDILYGKPLITTYTQSVSAAGVSLKFELVSQVKDNGALIRCVAKNDASPEGVMSDPVTLDIMFPPSHANLTSRQGESVAAGEELELMCETGLSNPPAAIKWRYYHCSPAKLYFEKAYVSIPAFIPAENVTSDTLTRLYSEIELGGWKGCAMKQLEGIDDPPTSQEKKGFLSRGRLKLQPKWQDHADFVECLAENDAYGPLTAQAIIRLNVTFAPQFLGLQTGSEHSVVEDKTSSTIRRQMKSASGVFAGNPNARLLTLWNVKRRHMNNYTIEATNAVGTKSSTFILNITYPPEMVLTRMVHVNVTLGDTAHLNCEVHANPAVAEGAFLWRRFISPEWNTEGHLETAVATEPIGCNNTTMESTLTIYDVTSDDVGEYECIANNGIGPSTVGKVNLYSSFPPSIVKLPRYAKAAASFGTRLTMTCFIFTEPEPIVAWLMRRKPDGVLVAYDAKCDKFIAPDEKPDCLRNAPPVSKRRLQATLVRLRPGHFLAKMNLGSVQSDDFSEYTCQVTSPSGQDSFVIAASGTGPPDTPMRPNVLNVTATTIRISWIQGFGGGYKQTFRVRWKINKPEAHYKYEDLVEKESGATMQLFITALKPDTDYTISLNARNEMHGESPYSEAVIVRTELGMPPFSYTFTAFGYLCALKFAFICYSCVVLSGSCQHVR</sequence>
<evidence type="ECO:0008006" key="11">
    <source>
        <dbReference type="Google" id="ProtNLM"/>
    </source>
</evidence>
<name>A0A3P6TWY3_DIBLA</name>
<dbReference type="GO" id="GO:0005911">
    <property type="term" value="C:cell-cell junction"/>
    <property type="evidence" value="ECO:0007669"/>
    <property type="project" value="TreeGrafter"/>
</dbReference>
<dbReference type="Proteomes" id="UP000281553">
    <property type="component" value="Unassembled WGS sequence"/>
</dbReference>
<dbReference type="Gene3D" id="2.60.40.10">
    <property type="entry name" value="Immunoglobulins"/>
    <property type="match status" value="5"/>
</dbReference>
<dbReference type="Pfam" id="PF00041">
    <property type="entry name" value="fn3"/>
    <property type="match status" value="1"/>
</dbReference>
<keyword evidence="5" id="KW-0393">Immunoglobulin domain</keyword>
<evidence type="ECO:0000256" key="2">
    <source>
        <dbReference type="ARBA" id="ARBA00023136"/>
    </source>
</evidence>
<evidence type="ECO:0000259" key="7">
    <source>
        <dbReference type="PROSITE" id="PS50835"/>
    </source>
</evidence>
<dbReference type="AlphaFoldDB" id="A0A3P6TWY3"/>
<dbReference type="InterPro" id="IPR003961">
    <property type="entry name" value="FN3_dom"/>
</dbReference>
<dbReference type="CDD" id="cd00063">
    <property type="entry name" value="FN3"/>
    <property type="match status" value="1"/>
</dbReference>
<dbReference type="GO" id="GO:0050839">
    <property type="term" value="F:cell adhesion molecule binding"/>
    <property type="evidence" value="ECO:0007669"/>
    <property type="project" value="TreeGrafter"/>
</dbReference>
<evidence type="ECO:0000256" key="3">
    <source>
        <dbReference type="ARBA" id="ARBA00023157"/>
    </source>
</evidence>
<evidence type="ECO:0000259" key="8">
    <source>
        <dbReference type="PROSITE" id="PS50853"/>
    </source>
</evidence>
<gene>
    <name evidence="9" type="ORF">DILT_LOCUS2285</name>
</gene>
<evidence type="ECO:0000256" key="6">
    <source>
        <dbReference type="SAM" id="Phobius"/>
    </source>
</evidence>
<dbReference type="InterPro" id="IPR051275">
    <property type="entry name" value="Cell_adhesion_signaling"/>
</dbReference>
<dbReference type="GO" id="GO:0098609">
    <property type="term" value="P:cell-cell adhesion"/>
    <property type="evidence" value="ECO:0007669"/>
    <property type="project" value="TreeGrafter"/>
</dbReference>
<dbReference type="PROSITE" id="PS50835">
    <property type="entry name" value="IG_LIKE"/>
    <property type="match status" value="3"/>
</dbReference>
<evidence type="ECO:0000313" key="10">
    <source>
        <dbReference type="Proteomes" id="UP000281553"/>
    </source>
</evidence>
<dbReference type="InterPro" id="IPR007110">
    <property type="entry name" value="Ig-like_dom"/>
</dbReference>
<proteinExistence type="predicted"/>
<keyword evidence="10" id="KW-1185">Reference proteome</keyword>
<keyword evidence="4" id="KW-0325">Glycoprotein</keyword>
<dbReference type="InterPro" id="IPR036179">
    <property type="entry name" value="Ig-like_dom_sf"/>
</dbReference>
<dbReference type="SMART" id="SM00060">
    <property type="entry name" value="FN3"/>
    <property type="match status" value="1"/>
</dbReference>
<organism evidence="9 10">
    <name type="scientific">Dibothriocephalus latus</name>
    <name type="common">Fish tapeworm</name>
    <name type="synonym">Diphyllobothrium latum</name>
    <dbReference type="NCBI Taxonomy" id="60516"/>
    <lineage>
        <taxon>Eukaryota</taxon>
        <taxon>Metazoa</taxon>
        <taxon>Spiralia</taxon>
        <taxon>Lophotrochozoa</taxon>
        <taxon>Platyhelminthes</taxon>
        <taxon>Cestoda</taxon>
        <taxon>Eucestoda</taxon>
        <taxon>Diphyllobothriidea</taxon>
        <taxon>Diphyllobothriidae</taxon>
        <taxon>Dibothriocephalus</taxon>
    </lineage>
</organism>
<dbReference type="SUPFAM" id="SSF48726">
    <property type="entry name" value="Immunoglobulin"/>
    <property type="match status" value="3"/>
</dbReference>
<dbReference type="InterPro" id="IPR003599">
    <property type="entry name" value="Ig_sub"/>
</dbReference>
<comment type="subcellular location">
    <subcellularLocation>
        <location evidence="1">Membrane</location>
        <topology evidence="1">Single-pass type I membrane protein</topology>
    </subcellularLocation>
</comment>
<evidence type="ECO:0000256" key="1">
    <source>
        <dbReference type="ARBA" id="ARBA00004479"/>
    </source>
</evidence>
<keyword evidence="6" id="KW-1133">Transmembrane helix</keyword>
<reference evidence="9 10" key="1">
    <citation type="submission" date="2018-11" db="EMBL/GenBank/DDBJ databases">
        <authorList>
            <consortium name="Pathogen Informatics"/>
        </authorList>
    </citation>
    <scope>NUCLEOTIDE SEQUENCE [LARGE SCALE GENOMIC DNA]</scope>
</reference>
<dbReference type="InterPro" id="IPR013783">
    <property type="entry name" value="Ig-like_fold"/>
</dbReference>
<dbReference type="InterPro" id="IPR036116">
    <property type="entry name" value="FN3_sf"/>
</dbReference>
<feature type="domain" description="Fibronectin type-III" evidence="8">
    <location>
        <begin position="737"/>
        <end position="834"/>
    </location>
</feature>
<evidence type="ECO:0000313" key="9">
    <source>
        <dbReference type="EMBL" id="VDK70878.1"/>
    </source>
</evidence>
<dbReference type="SMART" id="SM00409">
    <property type="entry name" value="IG"/>
    <property type="match status" value="4"/>
</dbReference>
<dbReference type="OrthoDB" id="10028801at2759"/>
<keyword evidence="3" id="KW-1015">Disulfide bond</keyword>